<dbReference type="SUPFAM" id="SSF160544">
    <property type="entry name" value="EscU C-terminal domain-like"/>
    <property type="match status" value="1"/>
</dbReference>
<comment type="subcellular location">
    <subcellularLocation>
        <location evidence="1">Cell membrane</location>
        <topology evidence="1">Multi-pass membrane protein</topology>
    </subcellularLocation>
</comment>
<keyword evidence="10 13" id="KW-0472">Membrane</keyword>
<evidence type="ECO:0000256" key="6">
    <source>
        <dbReference type="ARBA" id="ARBA00022692"/>
    </source>
</evidence>
<evidence type="ECO:0000256" key="7">
    <source>
        <dbReference type="ARBA" id="ARBA00022795"/>
    </source>
</evidence>
<sequence>MAEDSDLERTEPASERRLSQAREEGNVPRSRELATFAVTMTGVGLLIALGPGFYRDVSAITRRLLGFDVAALKTPELALEAMRAAALDTLWMLLPFLGALAIVALFTPLLIGGWNLSAKAIEPKFSKLNPVSGLKRMVSVQALAEGGKAVMKSALIGGVATWVIWSERAELTSLATLPLEAGLARMMELVGHTLLIVAGALLLLVAVDVPLQLWQYHKKLKMTKEEVKQEHKEQQGSPEVKGRIRQLQREAARKRMMQEVPHANVIVTNPTHYAVALKYSDGMRAPQVVAKGTLKLAEKILETGREHKVASMRAPAFARALYFHAELGEDIPPKLFDAAAQVLAYIYQLRVYEQNGGLAPVYPDALEVPPELDPQSKKTAAGRNERNTE</sequence>
<evidence type="ECO:0000256" key="8">
    <source>
        <dbReference type="ARBA" id="ARBA00022927"/>
    </source>
</evidence>
<dbReference type="Proteomes" id="UP000308891">
    <property type="component" value="Unassembled WGS sequence"/>
</dbReference>
<evidence type="ECO:0000256" key="2">
    <source>
        <dbReference type="ARBA" id="ARBA00010690"/>
    </source>
</evidence>
<dbReference type="PANTHER" id="PTHR30531:SF12">
    <property type="entry name" value="FLAGELLAR BIOSYNTHETIC PROTEIN FLHB"/>
    <property type="match status" value="1"/>
</dbReference>
<evidence type="ECO:0000313" key="15">
    <source>
        <dbReference type="EMBL" id="TIC78740.1"/>
    </source>
</evidence>
<dbReference type="PRINTS" id="PR00950">
    <property type="entry name" value="TYPE3IMSPROT"/>
</dbReference>
<dbReference type="InterPro" id="IPR006136">
    <property type="entry name" value="FlhB"/>
</dbReference>
<dbReference type="AlphaFoldDB" id="A0A4T0UJJ8"/>
<reference evidence="15 16" key="1">
    <citation type="submission" date="2019-04" db="EMBL/GenBank/DDBJ databases">
        <title>Crenobacter sp. nov.</title>
        <authorList>
            <person name="Shi S."/>
        </authorList>
    </citation>
    <scope>NUCLEOTIDE SEQUENCE [LARGE SCALE GENOMIC DNA]</scope>
    <source>
        <strain evidence="15 16">GY 70310</strain>
    </source>
</reference>
<evidence type="ECO:0000256" key="13">
    <source>
        <dbReference type="RuleBase" id="RU364091"/>
    </source>
</evidence>
<keyword evidence="15" id="KW-0282">Flagellum</keyword>
<dbReference type="NCBIfam" id="TIGR00328">
    <property type="entry name" value="flhB"/>
    <property type="match status" value="1"/>
</dbReference>
<feature type="transmembrane region" description="Helical" evidence="13">
    <location>
        <begin position="189"/>
        <end position="214"/>
    </location>
</feature>
<feature type="transmembrane region" description="Helical" evidence="13">
    <location>
        <begin position="33"/>
        <end position="54"/>
    </location>
</feature>
<keyword evidence="11 13" id="KW-1006">Bacterial flagellum protein export</keyword>
<dbReference type="PANTHER" id="PTHR30531">
    <property type="entry name" value="FLAGELLAR BIOSYNTHETIC PROTEIN FLHB"/>
    <property type="match status" value="1"/>
</dbReference>
<comment type="similarity">
    <text evidence="2 13">Belongs to the type III secretion exporter family.</text>
</comment>
<dbReference type="GO" id="GO:0005886">
    <property type="term" value="C:plasma membrane"/>
    <property type="evidence" value="ECO:0007669"/>
    <property type="project" value="UniProtKB-SubCell"/>
</dbReference>
<evidence type="ECO:0000313" key="16">
    <source>
        <dbReference type="Proteomes" id="UP000308891"/>
    </source>
</evidence>
<evidence type="ECO:0000256" key="14">
    <source>
        <dbReference type="SAM" id="MobiDB-lite"/>
    </source>
</evidence>
<name>A0A4T0UJJ8_9NEIS</name>
<keyword evidence="15" id="KW-0966">Cell projection</keyword>
<feature type="region of interest" description="Disordered" evidence="14">
    <location>
        <begin position="1"/>
        <end position="26"/>
    </location>
</feature>
<keyword evidence="15" id="KW-0969">Cilium</keyword>
<evidence type="ECO:0000256" key="3">
    <source>
        <dbReference type="ARBA" id="ARBA00021622"/>
    </source>
</evidence>
<feature type="transmembrane region" description="Helical" evidence="13">
    <location>
        <begin position="90"/>
        <end position="111"/>
    </location>
</feature>
<keyword evidence="16" id="KW-1185">Reference proteome</keyword>
<dbReference type="RefSeq" id="WP_136555638.1">
    <property type="nucleotide sequence ID" value="NZ_STGJ01000022.1"/>
</dbReference>
<evidence type="ECO:0000256" key="4">
    <source>
        <dbReference type="ARBA" id="ARBA00022448"/>
    </source>
</evidence>
<accession>A0A4T0UJJ8</accession>
<dbReference type="Pfam" id="PF01312">
    <property type="entry name" value="Bac_export_2"/>
    <property type="match status" value="1"/>
</dbReference>
<comment type="function">
    <text evidence="12 13">Required for formation of the rod structure in the basal body of the flagellar apparatus. Together with FliI and FliH, may constitute the export apparatus of flagellin.</text>
</comment>
<evidence type="ECO:0000256" key="10">
    <source>
        <dbReference type="ARBA" id="ARBA00023136"/>
    </source>
</evidence>
<dbReference type="InterPro" id="IPR029025">
    <property type="entry name" value="T3SS_substrate_exporter_C"/>
</dbReference>
<dbReference type="GO" id="GO:0044780">
    <property type="term" value="P:bacterial-type flagellum assembly"/>
    <property type="evidence" value="ECO:0007669"/>
    <property type="project" value="InterPro"/>
</dbReference>
<dbReference type="InterPro" id="IPR006135">
    <property type="entry name" value="T3SS_substrate_exporter"/>
</dbReference>
<feature type="region of interest" description="Disordered" evidence="14">
    <location>
        <begin position="367"/>
        <end position="389"/>
    </location>
</feature>
<dbReference type="Gene3D" id="3.40.1690.10">
    <property type="entry name" value="secretion proteins EscU"/>
    <property type="match status" value="1"/>
</dbReference>
<keyword evidence="7 13" id="KW-1005">Bacterial flagellum biogenesis</keyword>
<keyword evidence="5 13" id="KW-1003">Cell membrane</keyword>
<evidence type="ECO:0000256" key="5">
    <source>
        <dbReference type="ARBA" id="ARBA00022475"/>
    </source>
</evidence>
<keyword evidence="4 13" id="KW-0813">Transport</keyword>
<keyword evidence="9 13" id="KW-1133">Transmembrane helix</keyword>
<dbReference type="GO" id="GO:0009306">
    <property type="term" value="P:protein secretion"/>
    <property type="evidence" value="ECO:0007669"/>
    <property type="project" value="InterPro"/>
</dbReference>
<dbReference type="OrthoDB" id="9807950at2"/>
<evidence type="ECO:0000256" key="11">
    <source>
        <dbReference type="ARBA" id="ARBA00023225"/>
    </source>
</evidence>
<evidence type="ECO:0000256" key="12">
    <source>
        <dbReference type="ARBA" id="ARBA00025078"/>
    </source>
</evidence>
<gene>
    <name evidence="13 15" type="primary">flhB</name>
    <name evidence="15" type="ORF">E5K04_15150</name>
</gene>
<keyword evidence="6 13" id="KW-0812">Transmembrane</keyword>
<dbReference type="EMBL" id="STGJ01000022">
    <property type="protein sequence ID" value="TIC78740.1"/>
    <property type="molecule type" value="Genomic_DNA"/>
</dbReference>
<evidence type="ECO:0000256" key="9">
    <source>
        <dbReference type="ARBA" id="ARBA00022989"/>
    </source>
</evidence>
<protein>
    <recommendedName>
        <fullName evidence="3 13">Flagellar biosynthetic protein FlhB</fullName>
    </recommendedName>
</protein>
<proteinExistence type="inferred from homology"/>
<evidence type="ECO:0000256" key="1">
    <source>
        <dbReference type="ARBA" id="ARBA00004651"/>
    </source>
</evidence>
<organism evidence="15 16">
    <name type="scientific">Crenobacter intestini</name>
    <dbReference type="NCBI Taxonomy" id="2563443"/>
    <lineage>
        <taxon>Bacteria</taxon>
        <taxon>Pseudomonadati</taxon>
        <taxon>Pseudomonadota</taxon>
        <taxon>Betaproteobacteria</taxon>
        <taxon>Neisseriales</taxon>
        <taxon>Neisseriaceae</taxon>
        <taxon>Crenobacter</taxon>
    </lineage>
</organism>
<comment type="caution">
    <text evidence="13">Lacks conserved residue(s) required for the propagation of feature annotation.</text>
</comment>
<comment type="caution">
    <text evidence="15">The sequence shown here is derived from an EMBL/GenBank/DDBJ whole genome shotgun (WGS) entry which is preliminary data.</text>
</comment>
<feature type="compositionally biased region" description="Basic and acidic residues" evidence="14">
    <location>
        <begin position="7"/>
        <end position="26"/>
    </location>
</feature>
<keyword evidence="8 13" id="KW-0653">Protein transport</keyword>